<dbReference type="EMBL" id="VSRR010002892">
    <property type="protein sequence ID" value="MPC33736.1"/>
    <property type="molecule type" value="Genomic_DNA"/>
</dbReference>
<feature type="region of interest" description="Disordered" evidence="1">
    <location>
        <begin position="1"/>
        <end position="24"/>
    </location>
</feature>
<gene>
    <name evidence="2" type="ORF">E2C01_027095</name>
</gene>
<evidence type="ECO:0000313" key="2">
    <source>
        <dbReference type="EMBL" id="MPC33736.1"/>
    </source>
</evidence>
<comment type="caution">
    <text evidence="2">The sequence shown here is derived from an EMBL/GenBank/DDBJ whole genome shotgun (WGS) entry which is preliminary data.</text>
</comment>
<keyword evidence="3" id="KW-1185">Reference proteome</keyword>
<evidence type="ECO:0000313" key="3">
    <source>
        <dbReference type="Proteomes" id="UP000324222"/>
    </source>
</evidence>
<protein>
    <submittedName>
        <fullName evidence="2">Uncharacterized protein</fullName>
    </submittedName>
</protein>
<organism evidence="2 3">
    <name type="scientific">Portunus trituberculatus</name>
    <name type="common">Swimming crab</name>
    <name type="synonym">Neptunus trituberculatus</name>
    <dbReference type="NCBI Taxonomy" id="210409"/>
    <lineage>
        <taxon>Eukaryota</taxon>
        <taxon>Metazoa</taxon>
        <taxon>Ecdysozoa</taxon>
        <taxon>Arthropoda</taxon>
        <taxon>Crustacea</taxon>
        <taxon>Multicrustacea</taxon>
        <taxon>Malacostraca</taxon>
        <taxon>Eumalacostraca</taxon>
        <taxon>Eucarida</taxon>
        <taxon>Decapoda</taxon>
        <taxon>Pleocyemata</taxon>
        <taxon>Brachyura</taxon>
        <taxon>Eubrachyura</taxon>
        <taxon>Portunoidea</taxon>
        <taxon>Portunidae</taxon>
        <taxon>Portuninae</taxon>
        <taxon>Portunus</taxon>
    </lineage>
</organism>
<name>A0A5B7EKM3_PORTR</name>
<accession>A0A5B7EKM3</accession>
<dbReference type="AlphaFoldDB" id="A0A5B7EKM3"/>
<proteinExistence type="predicted"/>
<evidence type="ECO:0000256" key="1">
    <source>
        <dbReference type="SAM" id="MobiDB-lite"/>
    </source>
</evidence>
<sequence length="64" mass="7349">MKSLKSLQKKTQDGEDTVENGMGEIKLEGLRNACKKEQEEEKVKFSEVVKTEDSIIQGRHWRNG</sequence>
<dbReference type="Proteomes" id="UP000324222">
    <property type="component" value="Unassembled WGS sequence"/>
</dbReference>
<reference evidence="2 3" key="1">
    <citation type="submission" date="2019-05" db="EMBL/GenBank/DDBJ databases">
        <title>Another draft genome of Portunus trituberculatus and its Hox gene families provides insights of decapod evolution.</title>
        <authorList>
            <person name="Jeong J.-H."/>
            <person name="Song I."/>
            <person name="Kim S."/>
            <person name="Choi T."/>
            <person name="Kim D."/>
            <person name="Ryu S."/>
            <person name="Kim W."/>
        </authorList>
    </citation>
    <scope>NUCLEOTIDE SEQUENCE [LARGE SCALE GENOMIC DNA]</scope>
    <source>
        <tissue evidence="2">Muscle</tissue>
    </source>
</reference>